<dbReference type="OrthoDB" id="3067294at2759"/>
<dbReference type="Gene3D" id="2.60.120.260">
    <property type="entry name" value="Galactose-binding domain-like"/>
    <property type="match status" value="1"/>
</dbReference>
<sequence length="341" mass="35730">MTGQTTIAIDDRNTQAVSYTGDWIQGGTEHEHAGTVTSSTTVGDSFTVTFIGTSIAVFGRYDPSSAGVVVSYALDTPMSSNITTPSTAIEAYQQKFYESERLQQKKHTLTVTMVKVNKIPSNSNGDQGGTVWFDYFDVQGTPASAPQEVGSSGNGNSKSPSETESSKGSKGASQKLVGAIVGGVIGGIAFLVLAILLGWILYRRLKRRRPRYYGTYGTAVNARGAYARETPPVLPYGLSMSTAAKSSSASIYHSATSSPSPGLPERSIEKLPLPTALYSPTFTVLPVHPTTNIEPSSGTIAGAVTSGTVGDARDDPSQGTQNHTNSCPTQDPSGVGECGLL</sequence>
<evidence type="ECO:0000313" key="4">
    <source>
        <dbReference type="Proteomes" id="UP000559256"/>
    </source>
</evidence>
<feature type="compositionally biased region" description="Polar residues" evidence="1">
    <location>
        <begin position="158"/>
        <end position="172"/>
    </location>
</feature>
<keyword evidence="4" id="KW-1185">Reference proteome</keyword>
<keyword evidence="2" id="KW-0812">Transmembrane</keyword>
<evidence type="ECO:0000256" key="1">
    <source>
        <dbReference type="SAM" id="MobiDB-lite"/>
    </source>
</evidence>
<name>A0A8H5G8J2_9AGAR</name>
<comment type="caution">
    <text evidence="3">The sequence shown here is derived from an EMBL/GenBank/DDBJ whole genome shotgun (WGS) entry which is preliminary data.</text>
</comment>
<evidence type="ECO:0000256" key="2">
    <source>
        <dbReference type="SAM" id="Phobius"/>
    </source>
</evidence>
<feature type="transmembrane region" description="Helical" evidence="2">
    <location>
        <begin position="176"/>
        <end position="202"/>
    </location>
</feature>
<feature type="compositionally biased region" description="Polar residues" evidence="1">
    <location>
        <begin position="290"/>
        <end position="299"/>
    </location>
</feature>
<keyword evidence="2" id="KW-0472">Membrane</keyword>
<dbReference type="EMBL" id="JAACJM010000043">
    <property type="protein sequence ID" value="KAF5360318.1"/>
    <property type="molecule type" value="Genomic_DNA"/>
</dbReference>
<dbReference type="Proteomes" id="UP000559256">
    <property type="component" value="Unassembled WGS sequence"/>
</dbReference>
<feature type="region of interest" description="Disordered" evidence="1">
    <location>
        <begin position="144"/>
        <end position="172"/>
    </location>
</feature>
<reference evidence="3 4" key="1">
    <citation type="journal article" date="2020" name="ISME J.">
        <title>Uncovering the hidden diversity of litter-decomposition mechanisms in mushroom-forming fungi.</title>
        <authorList>
            <person name="Floudas D."/>
            <person name="Bentzer J."/>
            <person name="Ahren D."/>
            <person name="Johansson T."/>
            <person name="Persson P."/>
            <person name="Tunlid A."/>
        </authorList>
    </citation>
    <scope>NUCLEOTIDE SEQUENCE [LARGE SCALE GENOMIC DNA]</scope>
    <source>
        <strain evidence="3 4">CBS 291.85</strain>
    </source>
</reference>
<proteinExistence type="predicted"/>
<evidence type="ECO:0000313" key="3">
    <source>
        <dbReference type="EMBL" id="KAF5360318.1"/>
    </source>
</evidence>
<gene>
    <name evidence="3" type="ORF">D9758_009120</name>
</gene>
<dbReference type="AlphaFoldDB" id="A0A8H5G8J2"/>
<protein>
    <submittedName>
        <fullName evidence="3">Uncharacterized protein</fullName>
    </submittedName>
</protein>
<keyword evidence="2" id="KW-1133">Transmembrane helix</keyword>
<accession>A0A8H5G8J2</accession>
<feature type="compositionally biased region" description="Polar residues" evidence="1">
    <location>
        <begin position="317"/>
        <end position="332"/>
    </location>
</feature>
<feature type="region of interest" description="Disordered" evidence="1">
    <location>
        <begin position="290"/>
        <end position="341"/>
    </location>
</feature>
<organism evidence="3 4">
    <name type="scientific">Tetrapyrgos nigripes</name>
    <dbReference type="NCBI Taxonomy" id="182062"/>
    <lineage>
        <taxon>Eukaryota</taxon>
        <taxon>Fungi</taxon>
        <taxon>Dikarya</taxon>
        <taxon>Basidiomycota</taxon>
        <taxon>Agaricomycotina</taxon>
        <taxon>Agaricomycetes</taxon>
        <taxon>Agaricomycetidae</taxon>
        <taxon>Agaricales</taxon>
        <taxon>Marasmiineae</taxon>
        <taxon>Marasmiaceae</taxon>
        <taxon>Tetrapyrgos</taxon>
    </lineage>
</organism>